<evidence type="ECO:0000313" key="3">
    <source>
        <dbReference type="Proteomes" id="UP001064489"/>
    </source>
</evidence>
<comment type="caution">
    <text evidence="2">The sequence shown here is derived from an EMBL/GenBank/DDBJ whole genome shotgun (WGS) entry which is preliminary data.</text>
</comment>
<dbReference type="AlphaFoldDB" id="A0AAD5P0R4"/>
<evidence type="ECO:0000259" key="1">
    <source>
        <dbReference type="Pfam" id="PF13456"/>
    </source>
</evidence>
<organism evidence="2 3">
    <name type="scientific">Acer negundo</name>
    <name type="common">Box elder</name>
    <dbReference type="NCBI Taxonomy" id="4023"/>
    <lineage>
        <taxon>Eukaryota</taxon>
        <taxon>Viridiplantae</taxon>
        <taxon>Streptophyta</taxon>
        <taxon>Embryophyta</taxon>
        <taxon>Tracheophyta</taxon>
        <taxon>Spermatophyta</taxon>
        <taxon>Magnoliopsida</taxon>
        <taxon>eudicotyledons</taxon>
        <taxon>Gunneridae</taxon>
        <taxon>Pentapetalae</taxon>
        <taxon>rosids</taxon>
        <taxon>malvids</taxon>
        <taxon>Sapindales</taxon>
        <taxon>Sapindaceae</taxon>
        <taxon>Hippocastanoideae</taxon>
        <taxon>Acereae</taxon>
        <taxon>Acer</taxon>
    </lineage>
</organism>
<keyword evidence="3" id="KW-1185">Reference proteome</keyword>
<accession>A0AAD5P0R4</accession>
<feature type="domain" description="RNase H type-1" evidence="1">
    <location>
        <begin position="55"/>
        <end position="134"/>
    </location>
</feature>
<dbReference type="InterPro" id="IPR052929">
    <property type="entry name" value="RNase_H-like_EbsB-rel"/>
</dbReference>
<reference evidence="2" key="1">
    <citation type="journal article" date="2022" name="Plant J.">
        <title>Strategies of tolerance reflected in two North American maple genomes.</title>
        <authorList>
            <person name="McEvoy S.L."/>
            <person name="Sezen U.U."/>
            <person name="Trouern-Trend A."/>
            <person name="McMahon S.M."/>
            <person name="Schaberg P.G."/>
            <person name="Yang J."/>
            <person name="Wegrzyn J.L."/>
            <person name="Swenson N.G."/>
        </authorList>
    </citation>
    <scope>NUCLEOTIDE SEQUENCE</scope>
    <source>
        <strain evidence="2">91603</strain>
    </source>
</reference>
<sequence>MAANWSQLSEDLLVEISGSGGKTGRLGPLDPGPLDLQTTIVNWTKPEVGFFKLTTDAALLQATSKVCFGLMTRDQNGHVRRSSIQSLPASFSPQITEAVAICRGVVLAVNSSFLPLVVESNTKVVIDMIKGGRSLSRYWRYDS</sequence>
<protein>
    <recommendedName>
        <fullName evidence="1">RNase H type-1 domain-containing protein</fullName>
    </recommendedName>
</protein>
<reference evidence="2" key="2">
    <citation type="submission" date="2023-02" db="EMBL/GenBank/DDBJ databases">
        <authorList>
            <person name="Swenson N.G."/>
            <person name="Wegrzyn J.L."/>
            <person name="Mcevoy S.L."/>
        </authorList>
    </citation>
    <scope>NUCLEOTIDE SEQUENCE</scope>
    <source>
        <strain evidence="2">91603</strain>
        <tissue evidence="2">Leaf</tissue>
    </source>
</reference>
<dbReference type="Proteomes" id="UP001064489">
    <property type="component" value="Chromosome 1"/>
</dbReference>
<name>A0AAD5P0R4_ACENE</name>
<dbReference type="GO" id="GO:0003676">
    <property type="term" value="F:nucleic acid binding"/>
    <property type="evidence" value="ECO:0007669"/>
    <property type="project" value="InterPro"/>
</dbReference>
<dbReference type="InterPro" id="IPR002156">
    <property type="entry name" value="RNaseH_domain"/>
</dbReference>
<proteinExistence type="predicted"/>
<dbReference type="PANTHER" id="PTHR47074">
    <property type="entry name" value="BNAC02G40300D PROTEIN"/>
    <property type="match status" value="1"/>
</dbReference>
<gene>
    <name evidence="2" type="ORF">LWI28_005155</name>
</gene>
<dbReference type="Pfam" id="PF13456">
    <property type="entry name" value="RVT_3"/>
    <property type="match status" value="1"/>
</dbReference>
<dbReference type="GO" id="GO:0004523">
    <property type="term" value="F:RNA-DNA hybrid ribonuclease activity"/>
    <property type="evidence" value="ECO:0007669"/>
    <property type="project" value="InterPro"/>
</dbReference>
<dbReference type="PANTHER" id="PTHR47074:SF67">
    <property type="entry name" value="RNASE H TYPE-1 DOMAIN-CONTAINING PROTEIN"/>
    <property type="match status" value="1"/>
</dbReference>
<evidence type="ECO:0000313" key="2">
    <source>
        <dbReference type="EMBL" id="KAI9194334.1"/>
    </source>
</evidence>
<dbReference type="EMBL" id="JAJSOW010000003">
    <property type="protein sequence ID" value="KAI9194334.1"/>
    <property type="molecule type" value="Genomic_DNA"/>
</dbReference>